<sequence length="68" mass="7880">MNQNAKRPRTVKIPTLVIWEDGDLTQVNPNQLIYPVLAESENFVKFKDNNRCLTLYTGDWCGLKRGQK</sequence>
<comment type="caution">
    <text evidence="1">The sequence shown here is derived from an EMBL/GenBank/DDBJ whole genome shotgun (WGS) entry which is preliminary data.</text>
</comment>
<dbReference type="EMBL" id="JACSNR010000007">
    <property type="protein sequence ID" value="MBM6923533.1"/>
    <property type="molecule type" value="Genomic_DNA"/>
</dbReference>
<dbReference type="RefSeq" id="WP_204721003.1">
    <property type="nucleotide sequence ID" value="NZ_JACSNR010000007.1"/>
</dbReference>
<dbReference type="Proteomes" id="UP000724149">
    <property type="component" value="Unassembled WGS sequence"/>
</dbReference>
<accession>A0ABS2GPX5</accession>
<evidence type="ECO:0000313" key="2">
    <source>
        <dbReference type="Proteomes" id="UP000724149"/>
    </source>
</evidence>
<protein>
    <submittedName>
        <fullName evidence="1">Uncharacterized protein</fullName>
    </submittedName>
</protein>
<reference evidence="1 2" key="1">
    <citation type="journal article" date="2021" name="Sci. Rep.">
        <title>The distribution of antibiotic resistance genes in chicken gut microbiota commensals.</title>
        <authorList>
            <person name="Juricova H."/>
            <person name="Matiasovicova J."/>
            <person name="Kubasova T."/>
            <person name="Cejkova D."/>
            <person name="Rychlik I."/>
        </authorList>
    </citation>
    <scope>NUCLEOTIDE SEQUENCE [LARGE SCALE GENOMIC DNA]</scope>
    <source>
        <strain evidence="1 2">An564</strain>
    </source>
</reference>
<proteinExistence type="predicted"/>
<gene>
    <name evidence="1" type="ORF">H9X81_07510</name>
</gene>
<name>A0ABS2GPX5_9FIRM</name>
<organism evidence="1 2">
    <name type="scientific">Hydrogenoanaerobacterium saccharovorans</name>
    <dbReference type="NCBI Taxonomy" id="474960"/>
    <lineage>
        <taxon>Bacteria</taxon>
        <taxon>Bacillati</taxon>
        <taxon>Bacillota</taxon>
        <taxon>Clostridia</taxon>
        <taxon>Eubacteriales</taxon>
        <taxon>Oscillospiraceae</taxon>
        <taxon>Hydrogenoanaerobacterium</taxon>
    </lineage>
</organism>
<keyword evidence="2" id="KW-1185">Reference proteome</keyword>
<evidence type="ECO:0000313" key="1">
    <source>
        <dbReference type="EMBL" id="MBM6923533.1"/>
    </source>
</evidence>